<dbReference type="EMBL" id="CP003969">
    <property type="protein sequence ID" value="AGP41545.1"/>
    <property type="molecule type" value="Genomic_DNA"/>
</dbReference>
<dbReference type="InterPro" id="IPR003593">
    <property type="entry name" value="AAA+_ATPase"/>
</dbReference>
<feature type="region of interest" description="Disordered" evidence="1">
    <location>
        <begin position="162"/>
        <end position="183"/>
    </location>
</feature>
<dbReference type="eggNOG" id="COG0507">
    <property type="taxonomic scope" value="Bacteria"/>
</dbReference>
<dbReference type="HOGENOM" id="CLU_311885_0_0_7"/>
<dbReference type="AlphaFoldDB" id="S4YB42"/>
<protein>
    <recommendedName>
        <fullName evidence="2">AAA+ ATPase domain-containing protein</fullName>
    </recommendedName>
</protein>
<dbReference type="InterPro" id="IPR041677">
    <property type="entry name" value="DNA2/NAM7_AAA_11"/>
</dbReference>
<dbReference type="InterPro" id="IPR027417">
    <property type="entry name" value="P-loop_NTPase"/>
</dbReference>
<evidence type="ECO:0000313" key="3">
    <source>
        <dbReference type="EMBL" id="AGP41545.1"/>
    </source>
</evidence>
<dbReference type="PATRIC" id="fig|1254432.3.peg.10814"/>
<dbReference type="KEGG" id="scu:SCE1572_47890"/>
<dbReference type="InterPro" id="IPR041679">
    <property type="entry name" value="DNA2/NAM7-like_C"/>
</dbReference>
<dbReference type="RefSeq" id="WP_020741413.1">
    <property type="nucleotide sequence ID" value="NC_021658.1"/>
</dbReference>
<dbReference type="Proteomes" id="UP000014803">
    <property type="component" value="Chromosome"/>
</dbReference>
<dbReference type="PANTHER" id="PTHR10887">
    <property type="entry name" value="DNA2/NAM7 HELICASE FAMILY"/>
    <property type="match status" value="1"/>
</dbReference>
<dbReference type="STRING" id="1254432.SCE1572_47890"/>
<dbReference type="SMART" id="SM00382">
    <property type="entry name" value="AAA"/>
    <property type="match status" value="1"/>
</dbReference>
<dbReference type="InterPro" id="IPR047187">
    <property type="entry name" value="SF1_C_Upf1"/>
</dbReference>
<gene>
    <name evidence="3" type="ORF">SCE1572_47890</name>
</gene>
<organism evidence="3 4">
    <name type="scientific">Sorangium cellulosum So0157-2</name>
    <dbReference type="NCBI Taxonomy" id="1254432"/>
    <lineage>
        <taxon>Bacteria</taxon>
        <taxon>Pseudomonadati</taxon>
        <taxon>Myxococcota</taxon>
        <taxon>Polyangia</taxon>
        <taxon>Polyangiales</taxon>
        <taxon>Polyangiaceae</taxon>
        <taxon>Sorangium</taxon>
    </lineage>
</organism>
<dbReference type="eggNOG" id="COG1112">
    <property type="taxonomic scope" value="Bacteria"/>
</dbReference>
<evidence type="ECO:0000256" key="1">
    <source>
        <dbReference type="SAM" id="MobiDB-lite"/>
    </source>
</evidence>
<dbReference type="Pfam" id="PF13087">
    <property type="entry name" value="AAA_12"/>
    <property type="match status" value="1"/>
</dbReference>
<dbReference type="Pfam" id="PF13086">
    <property type="entry name" value="AAA_11"/>
    <property type="match status" value="2"/>
</dbReference>
<sequence>MARLFYMSLPGVGDWSAAMRESGAQLAPYRTYLATAKRAADNRALSLAWRPPSSKELRELERRIRERIAQAALRFEGARRRRDRHRPREVPSGTWIMLEPRPGRDEEPETTFDAFLKAKDVHERPPVSRGPYMTWLEGSKIDVLAFDREALALLLSRAPTEIRPPTADDTKGAEPSAAPEGPLLFLRPNTWPLECQRRTLAAMEDRPPPRVAPLLRLVSTRPIWEPLVPAKIEEDDWVFLRGEQGALRDGTTEQRALVERALGTPDFAVLEGPPGSGKTTAICELIVQLTREHKRVLLVASTHVAVDNVLERLIEWQDDAEEKLVMPIRIGDEDNVTSSAVEAWTLRHLLRTWSDEILDHVDRPQGAQPEGAAARAMLKEALTRKGEESVLARFLLEASNLVCGTTIGILQHPAIKTARKGGGDIEPFDMLILDEASKTTFTEFLVPAAYAKRWVVVGDRRQLSPYVEEQDLAENLRGLLPPAVARAAVHTFLASADVPRRRRARSLVAVDSDNEADLIADEAEARGVEALDLDEAETTEVRGIRDVCVDLLCADIVFGDPDTISAWEHRLPGDLQVVAGAVPDLADWEAHRRALRVRSDDEPVTWAGEVAWRQVRAYELRYNPQEQERLLHELKALEPRTLGDWFFEKRRPRTLRDGRTQTPNDMLEEDLANMRRVSMPSILEILQMGAGSLGWDQKTALTDGLPERVLAERMVSLSFQHRMHPEISAFPRMQFYQDTLLKDASGMGENRGWTYGRYARRATWIDIAPGARGRHRSSPGNCNLAEAEAMMKELAAFVQWAATAPHPRKGPQAPWEVAVLTFYRSQEKELRIRLQDMSGQHGNTRNFRLPDGNGRIHVTLCTVDRFQGHEADLVLLSFVKSGSPGFLNSPNRLNVALTRARYQLVLVGHRSWMASTDCRSELLHDLGASPMYARDIGWEGV</sequence>
<feature type="domain" description="AAA+ ATPase" evidence="2">
    <location>
        <begin position="264"/>
        <end position="513"/>
    </location>
</feature>
<evidence type="ECO:0000313" key="4">
    <source>
        <dbReference type="Proteomes" id="UP000014803"/>
    </source>
</evidence>
<accession>S4YB42</accession>
<proteinExistence type="predicted"/>
<evidence type="ECO:0000259" key="2">
    <source>
        <dbReference type="SMART" id="SM00382"/>
    </source>
</evidence>
<dbReference type="PANTHER" id="PTHR10887:SF495">
    <property type="entry name" value="HELICASE SENATAXIN ISOFORM X1-RELATED"/>
    <property type="match status" value="1"/>
</dbReference>
<dbReference type="SUPFAM" id="SSF52540">
    <property type="entry name" value="P-loop containing nucleoside triphosphate hydrolases"/>
    <property type="match status" value="2"/>
</dbReference>
<dbReference type="OrthoDB" id="9757917at2"/>
<dbReference type="Gene3D" id="3.40.50.300">
    <property type="entry name" value="P-loop containing nucleotide triphosphate hydrolases"/>
    <property type="match status" value="2"/>
</dbReference>
<dbReference type="GO" id="GO:0004386">
    <property type="term" value="F:helicase activity"/>
    <property type="evidence" value="ECO:0007669"/>
    <property type="project" value="InterPro"/>
</dbReference>
<dbReference type="InterPro" id="IPR045055">
    <property type="entry name" value="DNA2/NAM7-like"/>
</dbReference>
<name>S4YB42_SORCE</name>
<dbReference type="CDD" id="cd18808">
    <property type="entry name" value="SF1_C_Upf1"/>
    <property type="match status" value="1"/>
</dbReference>
<reference evidence="3 4" key="1">
    <citation type="journal article" date="2013" name="Sci. Rep.">
        <title>Extraordinary expansion of a Sorangium cellulosum genome from an alkaline milieu.</title>
        <authorList>
            <person name="Han K."/>
            <person name="Li Z.F."/>
            <person name="Peng R."/>
            <person name="Zhu L.P."/>
            <person name="Zhou T."/>
            <person name="Wang L.G."/>
            <person name="Li S.G."/>
            <person name="Zhang X.B."/>
            <person name="Hu W."/>
            <person name="Wu Z.H."/>
            <person name="Qin N."/>
            <person name="Li Y.Z."/>
        </authorList>
    </citation>
    <scope>NUCLEOTIDE SEQUENCE [LARGE SCALE GENOMIC DNA]</scope>
    <source>
        <strain evidence="3 4">So0157-2</strain>
    </source>
</reference>